<proteinExistence type="predicted"/>
<gene>
    <name evidence="2" type="ORF">DI598_04750</name>
</gene>
<protein>
    <submittedName>
        <fullName evidence="2">Uncharacterized protein</fullName>
    </submittedName>
</protein>
<evidence type="ECO:0000313" key="2">
    <source>
        <dbReference type="EMBL" id="PZP50819.1"/>
    </source>
</evidence>
<comment type="caution">
    <text evidence="2">The sequence shown here is derived from an EMBL/GenBank/DDBJ whole genome shotgun (WGS) entry which is preliminary data.</text>
</comment>
<name>A0A2W5HAQ1_9SPHI</name>
<dbReference type="AlphaFoldDB" id="A0A2W5HAQ1"/>
<evidence type="ECO:0000256" key="1">
    <source>
        <dbReference type="SAM" id="MobiDB-lite"/>
    </source>
</evidence>
<accession>A0A2W5HAQ1</accession>
<evidence type="ECO:0000313" key="3">
    <source>
        <dbReference type="Proteomes" id="UP000249645"/>
    </source>
</evidence>
<reference evidence="2 3" key="1">
    <citation type="submission" date="2017-11" db="EMBL/GenBank/DDBJ databases">
        <title>Infants hospitalized years apart are colonized by the same room-sourced microbial strains.</title>
        <authorList>
            <person name="Brooks B."/>
            <person name="Olm M.R."/>
            <person name="Firek B.A."/>
            <person name="Baker R."/>
            <person name="Thomas B.C."/>
            <person name="Morowitz M.J."/>
            <person name="Banfield J.F."/>
        </authorList>
    </citation>
    <scope>NUCLEOTIDE SEQUENCE [LARGE SCALE GENOMIC DNA]</scope>
    <source>
        <strain evidence="2">S2_009_000_R2_76</strain>
    </source>
</reference>
<feature type="compositionally biased region" description="Polar residues" evidence="1">
    <location>
        <begin position="164"/>
        <end position="176"/>
    </location>
</feature>
<dbReference type="Proteomes" id="UP000249645">
    <property type="component" value="Unassembled WGS sequence"/>
</dbReference>
<organism evidence="2 3">
    <name type="scientific">Pseudopedobacter saltans</name>
    <dbReference type="NCBI Taxonomy" id="151895"/>
    <lineage>
        <taxon>Bacteria</taxon>
        <taxon>Pseudomonadati</taxon>
        <taxon>Bacteroidota</taxon>
        <taxon>Sphingobacteriia</taxon>
        <taxon>Sphingobacteriales</taxon>
        <taxon>Sphingobacteriaceae</taxon>
        <taxon>Pseudopedobacter</taxon>
    </lineage>
</organism>
<sequence>MKKIFHSLAIIAISFASYKKAEAQVSVQINVGGIFSAAISSAPVMAAPIVANTNDYYYYDDINCYYDVANGQYIYPDNGVWYYSSAVPMLFENYNFRNARHIAMDRRAFMGRGINPIAFNRQPMMGNGRMNNMPMGNNRMNQDRFAQQNMARQPQMQERRMEQFGSSQPMMNNRGSNNPMQNRQMQQQQRSVTMNNNGREVRDSRRRGF</sequence>
<dbReference type="EMBL" id="QFOI01000052">
    <property type="protein sequence ID" value="PZP50819.1"/>
    <property type="molecule type" value="Genomic_DNA"/>
</dbReference>
<feature type="compositionally biased region" description="Low complexity" evidence="1">
    <location>
        <begin position="177"/>
        <end position="190"/>
    </location>
</feature>
<feature type="region of interest" description="Disordered" evidence="1">
    <location>
        <begin position="148"/>
        <end position="209"/>
    </location>
</feature>